<reference evidence="3 4" key="1">
    <citation type="submission" date="2020-08" db="EMBL/GenBank/DDBJ databases">
        <title>Genome public.</title>
        <authorList>
            <person name="Liu C."/>
            <person name="Sun Q."/>
        </authorList>
    </citation>
    <scope>NUCLEOTIDE SEQUENCE [LARGE SCALE GENOMIC DNA]</scope>
    <source>
        <strain evidence="3 4">NSJ-6</strain>
    </source>
</reference>
<comment type="caution">
    <text evidence="3">The sequence shown here is derived from an EMBL/GenBank/DDBJ whole genome shotgun (WGS) entry which is preliminary data.</text>
</comment>
<evidence type="ECO:0000313" key="3">
    <source>
        <dbReference type="EMBL" id="MBC5629660.1"/>
    </source>
</evidence>
<accession>A0ABR7DEY0</accession>
<keyword evidence="4" id="KW-1185">Reference proteome</keyword>
<name>A0ABR7DEY0_9CLOT</name>
<protein>
    <recommendedName>
        <fullName evidence="2">Sortilin N-terminal domain-containing protein</fullName>
    </recommendedName>
</protein>
<evidence type="ECO:0000256" key="1">
    <source>
        <dbReference type="ARBA" id="ARBA00022737"/>
    </source>
</evidence>
<sequence>MRSYFRYLGILTLSILLLGFVSCGNKDKTFVEGDNKFKIKDYNLQKQGFRGLEEMFREHTVLPSTLSIESFEGSVSKEGILDDFNLLIYGYDESKEYIGTYRFTYDSKRKVVNYAGLASGISTTLPQTFNENSEISYLDKELKKLPISQEISKLDFPQYEVSYSANTKPDEGEPIIKEGNNQVFPILTFNEYKSGKGGISDGHTAVIFTLSDGVDLYLGGNRIMYSCSPANSEDLYGNKNNYMKKDYYINGPNVKVSRDYGENWIEIPLSEEDINETLDFYRMGIEIPEDSFYISDDIGGIIAFIYGKDPKILFSQDDGANWRNIDFTLDLEKPITRRCIGFINNSEGYMAFGTDWSMGTGEGKVLYVTSDGGATWTKQDMPLQNTSNTLTGLKFVDIEKGIVSLDGGSESNNPILYATIDRGETWQEINIQWDTMTDDVQYLSKIDSVVFEEGVYKLTLGQGEGSNKKALFESNDIYNGWKFIKSFDAVTHYNG</sequence>
<evidence type="ECO:0000313" key="4">
    <source>
        <dbReference type="Proteomes" id="UP000596929"/>
    </source>
</evidence>
<dbReference type="Pfam" id="PF15902">
    <property type="entry name" value="Sortilin-Vps10"/>
    <property type="match status" value="1"/>
</dbReference>
<dbReference type="InterPro" id="IPR031778">
    <property type="entry name" value="Sortilin_N"/>
</dbReference>
<keyword evidence="1" id="KW-0677">Repeat</keyword>
<dbReference type="Proteomes" id="UP000596929">
    <property type="component" value="Unassembled WGS sequence"/>
</dbReference>
<dbReference type="InterPro" id="IPR015943">
    <property type="entry name" value="WD40/YVTN_repeat-like_dom_sf"/>
</dbReference>
<feature type="domain" description="Sortilin N-terminal" evidence="2">
    <location>
        <begin position="311"/>
        <end position="483"/>
    </location>
</feature>
<proteinExistence type="predicted"/>
<dbReference type="SUPFAM" id="SSF110296">
    <property type="entry name" value="Oligoxyloglucan reducing end-specific cellobiohydrolase"/>
    <property type="match status" value="1"/>
</dbReference>
<dbReference type="Gene3D" id="2.130.10.10">
    <property type="entry name" value="YVTN repeat-like/Quinoprotein amine dehydrogenase"/>
    <property type="match status" value="1"/>
</dbReference>
<gene>
    <name evidence="3" type="ORF">H8S20_12240</name>
</gene>
<organism evidence="3 4">
    <name type="scientific">Clostridium hominis</name>
    <dbReference type="NCBI Taxonomy" id="2763036"/>
    <lineage>
        <taxon>Bacteria</taxon>
        <taxon>Bacillati</taxon>
        <taxon>Bacillota</taxon>
        <taxon>Clostridia</taxon>
        <taxon>Eubacteriales</taxon>
        <taxon>Clostridiaceae</taxon>
        <taxon>Clostridium</taxon>
    </lineage>
</organism>
<dbReference type="RefSeq" id="WP_186860306.1">
    <property type="nucleotide sequence ID" value="NZ_JACOOO010000025.1"/>
</dbReference>
<dbReference type="PROSITE" id="PS51257">
    <property type="entry name" value="PROKAR_LIPOPROTEIN"/>
    <property type="match status" value="1"/>
</dbReference>
<evidence type="ECO:0000259" key="2">
    <source>
        <dbReference type="Pfam" id="PF15902"/>
    </source>
</evidence>
<dbReference type="EMBL" id="JACOOO010000025">
    <property type="protein sequence ID" value="MBC5629660.1"/>
    <property type="molecule type" value="Genomic_DNA"/>
</dbReference>